<protein>
    <submittedName>
        <fullName evidence="2">Uncharacterized protein</fullName>
    </submittedName>
</protein>
<gene>
    <name evidence="2" type="ORF">CIRG_00811</name>
</gene>
<dbReference type="Proteomes" id="UP000054565">
    <property type="component" value="Unassembled WGS sequence"/>
</dbReference>
<feature type="region of interest" description="Disordered" evidence="1">
    <location>
        <begin position="1"/>
        <end position="30"/>
    </location>
</feature>
<proteinExistence type="predicted"/>
<dbReference type="AlphaFoldDB" id="A0A0J6Y0Y9"/>
<reference evidence="3" key="1">
    <citation type="journal article" date="2010" name="Genome Res.">
        <title>Population genomic sequencing of Coccidioides fungi reveals recent hybridization and transposon control.</title>
        <authorList>
            <person name="Neafsey D.E."/>
            <person name="Barker B.M."/>
            <person name="Sharpton T.J."/>
            <person name="Stajich J.E."/>
            <person name="Park D.J."/>
            <person name="Whiston E."/>
            <person name="Hung C.-Y."/>
            <person name="McMahan C."/>
            <person name="White J."/>
            <person name="Sykes S."/>
            <person name="Heiman D."/>
            <person name="Young S."/>
            <person name="Zeng Q."/>
            <person name="Abouelleil A."/>
            <person name="Aftuck L."/>
            <person name="Bessette D."/>
            <person name="Brown A."/>
            <person name="FitzGerald M."/>
            <person name="Lui A."/>
            <person name="Macdonald J.P."/>
            <person name="Priest M."/>
            <person name="Orbach M.J."/>
            <person name="Galgiani J.N."/>
            <person name="Kirkland T.N."/>
            <person name="Cole G.T."/>
            <person name="Birren B.W."/>
            <person name="Henn M.R."/>
            <person name="Taylor J.W."/>
            <person name="Rounsley S.D."/>
        </authorList>
    </citation>
    <scope>NUCLEOTIDE SEQUENCE [LARGE SCALE GENOMIC DNA]</scope>
    <source>
        <strain evidence="3">RMSCC 2394</strain>
    </source>
</reference>
<organism evidence="2 3">
    <name type="scientific">Coccidioides immitis RMSCC 2394</name>
    <dbReference type="NCBI Taxonomy" id="404692"/>
    <lineage>
        <taxon>Eukaryota</taxon>
        <taxon>Fungi</taxon>
        <taxon>Dikarya</taxon>
        <taxon>Ascomycota</taxon>
        <taxon>Pezizomycotina</taxon>
        <taxon>Eurotiomycetes</taxon>
        <taxon>Eurotiomycetidae</taxon>
        <taxon>Onygenales</taxon>
        <taxon>Onygenaceae</taxon>
        <taxon>Coccidioides</taxon>
    </lineage>
</organism>
<dbReference type="EMBL" id="DS028093">
    <property type="protein sequence ID" value="KMP00669.1"/>
    <property type="molecule type" value="Genomic_DNA"/>
</dbReference>
<evidence type="ECO:0000256" key="1">
    <source>
        <dbReference type="SAM" id="MobiDB-lite"/>
    </source>
</evidence>
<name>A0A0J6Y0Y9_COCIT</name>
<accession>A0A0J6Y0Y9</accession>
<evidence type="ECO:0000313" key="2">
    <source>
        <dbReference type="EMBL" id="KMP00669.1"/>
    </source>
</evidence>
<sequence>MRLGPGKLENLQGKDKPSSKVSRGIQPKYGAGGKEFRAEAFRGWANLAKNDDRVYQESTPSPSEYYLVALLARAAETLPSCWDGPHIRSAVTPDKWKDGKTKGALCGKGMRDLILGDARAKCWLPPSCTPHPLLLRREAKVIWRNSDLKEQR</sequence>
<evidence type="ECO:0000313" key="3">
    <source>
        <dbReference type="Proteomes" id="UP000054565"/>
    </source>
</evidence>